<reference evidence="2" key="1">
    <citation type="journal article" date="2014" name="Int. J. Syst. Evol. Microbiol.">
        <title>Complete genome sequence of Corynebacterium casei LMG S-19264T (=DSM 44701T), isolated from a smear-ripened cheese.</title>
        <authorList>
            <consortium name="US DOE Joint Genome Institute (JGI-PGF)"/>
            <person name="Walter F."/>
            <person name="Albersmeier A."/>
            <person name="Kalinowski J."/>
            <person name="Ruckert C."/>
        </authorList>
    </citation>
    <scope>NUCLEOTIDE SEQUENCE</scope>
    <source>
        <strain evidence="2">JCM 4790</strain>
    </source>
</reference>
<reference evidence="2" key="2">
    <citation type="submission" date="2020-09" db="EMBL/GenBank/DDBJ databases">
        <authorList>
            <person name="Sun Q."/>
            <person name="Ohkuma M."/>
        </authorList>
    </citation>
    <scope>NUCLEOTIDE SEQUENCE</scope>
    <source>
        <strain evidence="2">JCM 4790</strain>
    </source>
</reference>
<proteinExistence type="predicted"/>
<gene>
    <name evidence="2" type="ORF">GCM10010358_17470</name>
</gene>
<evidence type="ECO:0000313" key="3">
    <source>
        <dbReference type="Proteomes" id="UP000619244"/>
    </source>
</evidence>
<evidence type="ECO:0000256" key="1">
    <source>
        <dbReference type="SAM" id="MobiDB-lite"/>
    </source>
</evidence>
<protein>
    <submittedName>
        <fullName evidence="2">Uncharacterized protein</fullName>
    </submittedName>
</protein>
<comment type="caution">
    <text evidence="2">The sequence shown here is derived from an EMBL/GenBank/DDBJ whole genome shotgun (WGS) entry which is preliminary data.</text>
</comment>
<evidence type="ECO:0000313" key="2">
    <source>
        <dbReference type="EMBL" id="GGX63575.1"/>
    </source>
</evidence>
<dbReference type="Proteomes" id="UP000619244">
    <property type="component" value="Unassembled WGS sequence"/>
</dbReference>
<name>A0A918KJQ7_9ACTN</name>
<feature type="region of interest" description="Disordered" evidence="1">
    <location>
        <begin position="48"/>
        <end position="71"/>
    </location>
</feature>
<dbReference type="EMBL" id="BMVU01000004">
    <property type="protein sequence ID" value="GGX63575.1"/>
    <property type="molecule type" value="Genomic_DNA"/>
</dbReference>
<accession>A0A918KJQ7</accession>
<dbReference type="AlphaFoldDB" id="A0A918KJQ7"/>
<keyword evidence="3" id="KW-1185">Reference proteome</keyword>
<organism evidence="2 3">
    <name type="scientific">Streptomyces minutiscleroticus</name>
    <dbReference type="NCBI Taxonomy" id="68238"/>
    <lineage>
        <taxon>Bacteria</taxon>
        <taxon>Bacillati</taxon>
        <taxon>Actinomycetota</taxon>
        <taxon>Actinomycetes</taxon>
        <taxon>Kitasatosporales</taxon>
        <taxon>Streptomycetaceae</taxon>
        <taxon>Streptomyces</taxon>
    </lineage>
</organism>
<sequence length="91" mass="9750">MTGRIHRLAASGTALPLALRAGGTPTPRCRSHPGASGTRAVLRLAMHRTGRREPTADLSGHGTSGRRRGLRAGGGRVHVYVYVYADRRVRP</sequence>